<feature type="transmembrane region" description="Helical" evidence="3">
    <location>
        <begin position="923"/>
        <end position="947"/>
    </location>
</feature>
<keyword evidence="3" id="KW-0472">Membrane</keyword>
<evidence type="ECO:0000259" key="4">
    <source>
        <dbReference type="PROSITE" id="PS50103"/>
    </source>
</evidence>
<feature type="transmembrane region" description="Helical" evidence="3">
    <location>
        <begin position="888"/>
        <end position="911"/>
    </location>
</feature>
<keyword evidence="1" id="KW-0862">Zinc</keyword>
<feature type="domain" description="C3H1-type" evidence="4">
    <location>
        <begin position="106"/>
        <end position="133"/>
    </location>
</feature>
<feature type="compositionally biased region" description="Basic residues" evidence="2">
    <location>
        <begin position="48"/>
        <end position="72"/>
    </location>
</feature>
<feature type="zinc finger region" description="C3H1-type" evidence="1">
    <location>
        <begin position="106"/>
        <end position="133"/>
    </location>
</feature>
<dbReference type="PROSITE" id="PS50103">
    <property type="entry name" value="ZF_C3H1"/>
    <property type="match status" value="1"/>
</dbReference>
<evidence type="ECO:0000256" key="1">
    <source>
        <dbReference type="PROSITE-ProRule" id="PRU00723"/>
    </source>
</evidence>
<keyword evidence="1" id="KW-0479">Metal-binding</keyword>
<evidence type="ECO:0000313" key="6">
    <source>
        <dbReference type="Proteomes" id="UP000265515"/>
    </source>
</evidence>
<keyword evidence="3" id="KW-1133">Transmembrane helix</keyword>
<comment type="caution">
    <text evidence="5">The sequence shown here is derived from an EMBL/GenBank/DDBJ whole genome shotgun (WGS) entry which is preliminary data.</text>
</comment>
<dbReference type="Gene3D" id="4.10.1000.10">
    <property type="entry name" value="Zinc finger, CCCH-type"/>
    <property type="match status" value="1"/>
</dbReference>
<dbReference type="STRING" id="69332.A0A388LP80"/>
<evidence type="ECO:0000256" key="3">
    <source>
        <dbReference type="SAM" id="Phobius"/>
    </source>
</evidence>
<dbReference type="PANTHER" id="PTHR36886">
    <property type="entry name" value="PROTEIN FRIGIDA-ESSENTIAL 1"/>
    <property type="match status" value="1"/>
</dbReference>
<organism evidence="5 6">
    <name type="scientific">Chara braunii</name>
    <name type="common">Braun's stonewort</name>
    <dbReference type="NCBI Taxonomy" id="69332"/>
    <lineage>
        <taxon>Eukaryota</taxon>
        <taxon>Viridiplantae</taxon>
        <taxon>Streptophyta</taxon>
        <taxon>Charophyceae</taxon>
        <taxon>Charales</taxon>
        <taxon>Characeae</taxon>
        <taxon>Chara</taxon>
    </lineage>
</organism>
<feature type="region of interest" description="Disordered" evidence="2">
    <location>
        <begin position="150"/>
        <end position="202"/>
    </location>
</feature>
<dbReference type="Gramene" id="GBG84012">
    <property type="protein sequence ID" value="GBG84012"/>
    <property type="gene ID" value="CBR_g37886"/>
</dbReference>
<dbReference type="InterPro" id="IPR000571">
    <property type="entry name" value="Znf_CCCH"/>
</dbReference>
<dbReference type="AlphaFoldDB" id="A0A388LP80"/>
<feature type="region of interest" description="Disordered" evidence="2">
    <location>
        <begin position="300"/>
        <end position="324"/>
    </location>
</feature>
<feature type="compositionally biased region" description="Basic and acidic residues" evidence="2">
    <location>
        <begin position="182"/>
        <end position="199"/>
    </location>
</feature>
<dbReference type="GO" id="GO:0008270">
    <property type="term" value="F:zinc ion binding"/>
    <property type="evidence" value="ECO:0007669"/>
    <property type="project" value="UniProtKB-KW"/>
</dbReference>
<proteinExistence type="predicted"/>
<keyword evidence="1" id="KW-0863">Zinc-finger</keyword>
<feature type="compositionally biased region" description="Basic and acidic residues" evidence="2">
    <location>
        <begin position="155"/>
        <end position="175"/>
    </location>
</feature>
<dbReference type="Proteomes" id="UP000265515">
    <property type="component" value="Unassembled WGS sequence"/>
</dbReference>
<evidence type="ECO:0000313" key="5">
    <source>
        <dbReference type="EMBL" id="GBG84012.1"/>
    </source>
</evidence>
<evidence type="ECO:0000256" key="2">
    <source>
        <dbReference type="SAM" id="MobiDB-lite"/>
    </source>
</evidence>
<dbReference type="EMBL" id="BFEA01000460">
    <property type="protein sequence ID" value="GBG84012.1"/>
    <property type="molecule type" value="Genomic_DNA"/>
</dbReference>
<feature type="region of interest" description="Disordered" evidence="2">
    <location>
        <begin position="234"/>
        <end position="255"/>
    </location>
</feature>
<feature type="region of interest" description="Disordered" evidence="2">
    <location>
        <begin position="31"/>
        <end position="100"/>
    </location>
</feature>
<sequence length="958" mass="105769">MKVESCILTWIVLVLFAGGANLFVDFGKHSRSPPGRMLRSHSPAEKRSRSRSPVGRRSRSRTPVGRRSRSKSPFRTGVRWGGGSPVHRGGTRWGDAGRGGRRAWSGSKEHVCFNFQKGRCNRGISCRFLHMDASTVGLDRRGAFERDVGYGSKLRGSDRDRDREKERERERERGWVEGLGSESREGHDRGRKETSDCQREWNGNGLESRTVIQWRDKVSLVAPSHRRWVDREETMAGKSEREKDLLDPQRKQGECLGERATTPKQVWEETGVEGREAGWEVGRAATLKEDWESKRVMMPNEWDSDRSPATAESNERWGDGCVQGRVGEPVQKEQWVEERVDAGKEEPNVENMHGWASSPLPSLVSEACIEAQNNKMVYSHGMPQNQSGQTEELQGSSDKGGLMRSSLVMALNLPLDGSARHLPGSSGTGDIDVLDRAAVPLGNELHPPVPTNAYMQLPPVNDLPARIGDYNSPAAVKYGTHAPSVPLMIPQGGPQSLPIVIIPPLAPLPLSVNQMQPQQQVQHQPLHQLQQHPLQQVQLHLQQQAQQHSHQQGYQQTHHEVQQQPHQREMQLQHQTHHQVPLHTAEQLSVLIPPQQVGPSLPPPPHSRMQVIPSIGMSPLSSLPPPCPPPMVPTQFPACGGSATWPRPLPPQLQEEMPPPPPPMYIAQKPVEELYDPLADGMDDGSNTGAIAEEALLKDVVPLSHDVLGPVAAHEWKSTTEPPQVEASEVQMEESTAMAARAIAAGGTSSPAGAPTVRFIAADTLAVNQPGCNNNHHGDNDDDDDDDMMAMEIHKMEGLSPATGLQPKPESRAMMLLRNRVADVVKQLLKPTWKEGRMSRDAFKIIAKKAVDKVVGAIVPTAMPKNQRAVDAFFTVSRKDKIGKLVQVLYVIRIIIGAASGLRGMLMWHCLWSTWHADVALPLVYVALPLVYVTLLLVCVALLLVFIDDVAYATCLDC</sequence>
<dbReference type="OrthoDB" id="1935339at2759"/>
<feature type="region of interest" description="Disordered" evidence="2">
    <location>
        <begin position="538"/>
        <end position="582"/>
    </location>
</feature>
<dbReference type="InterPro" id="IPR052650">
    <property type="entry name" value="Zinc_finger_CCCH"/>
</dbReference>
<keyword evidence="3" id="KW-0812">Transmembrane</keyword>
<gene>
    <name evidence="5" type="ORF">CBR_g37886</name>
</gene>
<keyword evidence="6" id="KW-1185">Reference proteome</keyword>
<feature type="compositionally biased region" description="Low complexity" evidence="2">
    <location>
        <begin position="538"/>
        <end position="556"/>
    </location>
</feature>
<protein>
    <recommendedName>
        <fullName evidence="4">C3H1-type domain-containing protein</fullName>
    </recommendedName>
</protein>
<feature type="compositionally biased region" description="Basic and acidic residues" evidence="2">
    <location>
        <begin position="557"/>
        <end position="571"/>
    </location>
</feature>
<dbReference type="SMART" id="SM00356">
    <property type="entry name" value="ZnF_C3H1"/>
    <property type="match status" value="1"/>
</dbReference>
<accession>A0A388LP80</accession>
<name>A0A388LP80_CHABU</name>
<dbReference type="PANTHER" id="PTHR36886:SF3">
    <property type="entry name" value="PROTEIN FRIGIDA-ESSENTIAL 1"/>
    <property type="match status" value="1"/>
</dbReference>
<reference evidence="5 6" key="1">
    <citation type="journal article" date="2018" name="Cell">
        <title>The Chara Genome: Secondary Complexity and Implications for Plant Terrestrialization.</title>
        <authorList>
            <person name="Nishiyama T."/>
            <person name="Sakayama H."/>
            <person name="Vries J.D."/>
            <person name="Buschmann H."/>
            <person name="Saint-Marcoux D."/>
            <person name="Ullrich K.K."/>
            <person name="Haas F.B."/>
            <person name="Vanderstraeten L."/>
            <person name="Becker D."/>
            <person name="Lang D."/>
            <person name="Vosolsobe S."/>
            <person name="Rombauts S."/>
            <person name="Wilhelmsson P.K.I."/>
            <person name="Janitza P."/>
            <person name="Kern R."/>
            <person name="Heyl A."/>
            <person name="Rumpler F."/>
            <person name="Villalobos L.I.A.C."/>
            <person name="Clay J.M."/>
            <person name="Skokan R."/>
            <person name="Toyoda A."/>
            <person name="Suzuki Y."/>
            <person name="Kagoshima H."/>
            <person name="Schijlen E."/>
            <person name="Tajeshwar N."/>
            <person name="Catarino B."/>
            <person name="Hetherington A.J."/>
            <person name="Saltykova A."/>
            <person name="Bonnot C."/>
            <person name="Breuninger H."/>
            <person name="Symeonidi A."/>
            <person name="Radhakrishnan G.V."/>
            <person name="Van Nieuwerburgh F."/>
            <person name="Deforce D."/>
            <person name="Chang C."/>
            <person name="Karol K.G."/>
            <person name="Hedrich R."/>
            <person name="Ulvskov P."/>
            <person name="Glockner G."/>
            <person name="Delwiche C.F."/>
            <person name="Petrasek J."/>
            <person name="Van de Peer Y."/>
            <person name="Friml J."/>
            <person name="Beilby M."/>
            <person name="Dolan L."/>
            <person name="Kohara Y."/>
            <person name="Sugano S."/>
            <person name="Fujiyama A."/>
            <person name="Delaux P.-M."/>
            <person name="Quint M."/>
            <person name="TheiBen G."/>
            <person name="Hagemann M."/>
            <person name="Harholt J."/>
            <person name="Dunand C."/>
            <person name="Zachgo S."/>
            <person name="Langdale J."/>
            <person name="Maumus F."/>
            <person name="Straeten D.V.D."/>
            <person name="Gould S.B."/>
            <person name="Rensing S.A."/>
        </authorList>
    </citation>
    <scope>NUCLEOTIDE SEQUENCE [LARGE SCALE GENOMIC DNA]</scope>
    <source>
        <strain evidence="5 6">S276</strain>
    </source>
</reference>